<proteinExistence type="predicted"/>
<dbReference type="InterPro" id="IPR025855">
    <property type="entry name" value="Replic_Relax"/>
</dbReference>
<feature type="region of interest" description="Disordered" evidence="1">
    <location>
        <begin position="241"/>
        <end position="290"/>
    </location>
</feature>
<evidence type="ECO:0000313" key="2">
    <source>
        <dbReference type="EMBL" id="MBB4951928.1"/>
    </source>
</evidence>
<evidence type="ECO:0000256" key="1">
    <source>
        <dbReference type="SAM" id="MobiDB-lite"/>
    </source>
</evidence>
<dbReference type="RefSeq" id="WP_184925964.1">
    <property type="nucleotide sequence ID" value="NZ_JACHJR010000002.1"/>
</dbReference>
<evidence type="ECO:0000313" key="3">
    <source>
        <dbReference type="Proteomes" id="UP000573327"/>
    </source>
</evidence>
<dbReference type="Pfam" id="PF13814">
    <property type="entry name" value="Replic_Relax"/>
    <property type="match status" value="1"/>
</dbReference>
<sequence>MNGELETDHDVLVTLARFSLATAEQLHQLHGGQAGIKQTQKRMDRLHTEGLAEFVTLPQAGRAKAWHLTEAGSAVTATFPAARRPDLVAAPEQTALRYGRGHLLALGQIHCAFVTDARARGEGCGPLDLVPAPEHPTDPAAPAGPAYRPAAELAYTATIDGRRRRLRAFIELHDPSTGIEQTAEQLAACARLWHQPGPGGTGWARERRWRPFPALLVVLTGTRAAEGERVVEDLLLAAEENPATPDCWPPSRPAPPASRTSSSTDPPPPSGTHSRTKAGRRAAGPSCRGP</sequence>
<protein>
    <recommendedName>
        <fullName evidence="4">Protein involved in plasmid replication-relaxation</fullName>
    </recommendedName>
</protein>
<keyword evidence="3" id="KW-1185">Reference proteome</keyword>
<dbReference type="Proteomes" id="UP000573327">
    <property type="component" value="Unassembled WGS sequence"/>
</dbReference>
<dbReference type="EMBL" id="JACHJR010000002">
    <property type="protein sequence ID" value="MBB4951928.1"/>
    <property type="molecule type" value="Genomic_DNA"/>
</dbReference>
<accession>A0A7W7WM41</accession>
<evidence type="ECO:0008006" key="4">
    <source>
        <dbReference type="Google" id="ProtNLM"/>
    </source>
</evidence>
<gene>
    <name evidence="2" type="ORF">F4556_007582</name>
</gene>
<dbReference type="AlphaFoldDB" id="A0A7W7WM41"/>
<feature type="compositionally biased region" description="Pro residues" evidence="1">
    <location>
        <begin position="247"/>
        <end position="256"/>
    </location>
</feature>
<organism evidence="2 3">
    <name type="scientific">Kitasatospora gansuensis</name>
    <dbReference type="NCBI Taxonomy" id="258050"/>
    <lineage>
        <taxon>Bacteria</taxon>
        <taxon>Bacillati</taxon>
        <taxon>Actinomycetota</taxon>
        <taxon>Actinomycetes</taxon>
        <taxon>Kitasatosporales</taxon>
        <taxon>Streptomycetaceae</taxon>
        <taxon>Kitasatospora</taxon>
    </lineage>
</organism>
<comment type="caution">
    <text evidence="2">The sequence shown here is derived from an EMBL/GenBank/DDBJ whole genome shotgun (WGS) entry which is preliminary data.</text>
</comment>
<reference evidence="2 3" key="1">
    <citation type="submission" date="2020-08" db="EMBL/GenBank/DDBJ databases">
        <title>Sequencing the genomes of 1000 actinobacteria strains.</title>
        <authorList>
            <person name="Klenk H.-P."/>
        </authorList>
    </citation>
    <scope>NUCLEOTIDE SEQUENCE [LARGE SCALE GENOMIC DNA]</scope>
    <source>
        <strain evidence="2 3">DSM 44786</strain>
    </source>
</reference>
<name>A0A7W7WM41_9ACTN</name>